<dbReference type="SMART" id="SM00530">
    <property type="entry name" value="HTH_XRE"/>
    <property type="match status" value="1"/>
</dbReference>
<name>A0A3N4RVU4_9ACTN</name>
<dbReference type="AlphaFoldDB" id="A0A3N4RVU4"/>
<dbReference type="Gene3D" id="1.10.260.40">
    <property type="entry name" value="lambda repressor-like DNA-binding domains"/>
    <property type="match status" value="1"/>
</dbReference>
<evidence type="ECO:0000313" key="3">
    <source>
        <dbReference type="EMBL" id="RPE34895.1"/>
    </source>
</evidence>
<dbReference type="GO" id="GO:0003700">
    <property type="term" value="F:DNA-binding transcription factor activity"/>
    <property type="evidence" value="ECO:0007669"/>
    <property type="project" value="TreeGrafter"/>
</dbReference>
<comment type="caution">
    <text evidence="3">The sequence shown here is derived from an EMBL/GenBank/DDBJ whole genome shotgun (WGS) entry which is preliminary data.</text>
</comment>
<dbReference type="GO" id="GO:0005829">
    <property type="term" value="C:cytosol"/>
    <property type="evidence" value="ECO:0007669"/>
    <property type="project" value="TreeGrafter"/>
</dbReference>
<keyword evidence="1" id="KW-0238">DNA-binding</keyword>
<dbReference type="InterPro" id="IPR050807">
    <property type="entry name" value="TransReg_Diox_bact_type"/>
</dbReference>
<keyword evidence="4" id="KW-1185">Reference proteome</keyword>
<dbReference type="InterPro" id="IPR001387">
    <property type="entry name" value="Cro/C1-type_HTH"/>
</dbReference>
<evidence type="ECO:0000259" key="2">
    <source>
        <dbReference type="PROSITE" id="PS50943"/>
    </source>
</evidence>
<dbReference type="SUPFAM" id="SSF47413">
    <property type="entry name" value="lambda repressor-like DNA-binding domains"/>
    <property type="match status" value="1"/>
</dbReference>
<dbReference type="EMBL" id="RKQG01000001">
    <property type="protein sequence ID" value="RPE34895.1"/>
    <property type="molecule type" value="Genomic_DNA"/>
</dbReference>
<reference evidence="3 4" key="1">
    <citation type="submission" date="2018-11" db="EMBL/GenBank/DDBJ databases">
        <title>Sequencing the genomes of 1000 actinobacteria strains.</title>
        <authorList>
            <person name="Klenk H.-P."/>
        </authorList>
    </citation>
    <scope>NUCLEOTIDE SEQUENCE [LARGE SCALE GENOMIC DNA]</scope>
    <source>
        <strain evidence="3 4">DSM 44781</strain>
    </source>
</reference>
<evidence type="ECO:0000313" key="4">
    <source>
        <dbReference type="Proteomes" id="UP000266906"/>
    </source>
</evidence>
<evidence type="ECO:0000256" key="1">
    <source>
        <dbReference type="ARBA" id="ARBA00023125"/>
    </source>
</evidence>
<dbReference type="InterPro" id="IPR010982">
    <property type="entry name" value="Lambda_DNA-bd_dom_sf"/>
</dbReference>
<gene>
    <name evidence="3" type="ORF">EDD38_3237</name>
</gene>
<dbReference type="PANTHER" id="PTHR46797:SF1">
    <property type="entry name" value="METHYLPHOSPHONATE SYNTHASE"/>
    <property type="match status" value="1"/>
</dbReference>
<dbReference type="CDD" id="cd00093">
    <property type="entry name" value="HTH_XRE"/>
    <property type="match status" value="1"/>
</dbReference>
<dbReference type="PROSITE" id="PS50943">
    <property type="entry name" value="HTH_CROC1"/>
    <property type="match status" value="1"/>
</dbReference>
<dbReference type="GO" id="GO:0003677">
    <property type="term" value="F:DNA binding"/>
    <property type="evidence" value="ECO:0007669"/>
    <property type="project" value="UniProtKB-KW"/>
</dbReference>
<feature type="domain" description="HTH cro/C1-type" evidence="2">
    <location>
        <begin position="30"/>
        <end position="84"/>
    </location>
</feature>
<dbReference type="Pfam" id="PF13560">
    <property type="entry name" value="HTH_31"/>
    <property type="match status" value="1"/>
</dbReference>
<dbReference type="Proteomes" id="UP000266906">
    <property type="component" value="Unassembled WGS sequence"/>
</dbReference>
<protein>
    <submittedName>
        <fullName evidence="3">Transcriptional regulator</fullName>
    </submittedName>
</protein>
<organism evidence="3 4">
    <name type="scientific">Kitasatospora cineracea</name>
    <dbReference type="NCBI Taxonomy" id="88074"/>
    <lineage>
        <taxon>Bacteria</taxon>
        <taxon>Bacillati</taxon>
        <taxon>Actinomycetota</taxon>
        <taxon>Actinomycetes</taxon>
        <taxon>Kitasatosporales</taxon>
        <taxon>Streptomycetaceae</taxon>
        <taxon>Kitasatospora</taxon>
    </lineage>
</organism>
<accession>A0A3N4RVU4</accession>
<proteinExistence type="predicted"/>
<dbReference type="PANTHER" id="PTHR46797">
    <property type="entry name" value="HTH-TYPE TRANSCRIPTIONAL REGULATOR"/>
    <property type="match status" value="1"/>
</dbReference>
<sequence>MRRGSVRRVPFKIHLPAHLLMDLQVIASRIKRLREERGWTQEDLVERTGLHRNTIGRMETGAQAPSLSAYLVVADALGVPLWRLFRDEDE</sequence>